<dbReference type="SUPFAM" id="SSF53850">
    <property type="entry name" value="Periplasmic binding protein-like II"/>
    <property type="match status" value="1"/>
</dbReference>
<organism evidence="1 2">
    <name type="scientific">Microcella alkalica</name>
    <dbReference type="NCBI Taxonomy" id="355930"/>
    <lineage>
        <taxon>Bacteria</taxon>
        <taxon>Bacillati</taxon>
        <taxon>Actinomycetota</taxon>
        <taxon>Actinomycetes</taxon>
        <taxon>Micrococcales</taxon>
        <taxon>Microbacteriaceae</taxon>
        <taxon>Microcella</taxon>
    </lineage>
</organism>
<name>A0A839E6U6_9MICO</name>
<proteinExistence type="predicted"/>
<dbReference type="Pfam" id="PF16868">
    <property type="entry name" value="NMT1_3"/>
    <property type="match status" value="1"/>
</dbReference>
<gene>
    <name evidence="1" type="ORF">FHX53_001095</name>
</gene>
<reference evidence="1 2" key="1">
    <citation type="submission" date="2020-07" db="EMBL/GenBank/DDBJ databases">
        <title>Sequencing the genomes of 1000 actinobacteria strains.</title>
        <authorList>
            <person name="Klenk H.-P."/>
        </authorList>
    </citation>
    <scope>NUCLEOTIDE SEQUENCE [LARGE SCALE GENOMIC DNA]</scope>
    <source>
        <strain evidence="1 2">DSM 19663</strain>
    </source>
</reference>
<accession>A0A839E6U6</accession>
<evidence type="ECO:0008006" key="3">
    <source>
        <dbReference type="Google" id="ProtNLM"/>
    </source>
</evidence>
<sequence length="320" mass="35705">MKRLDGPLEVRILGGGQNWTNIGSLIAMGLSGYFSKLPAGSLVSAVTGDPGAMAMQAPQRVADGEFHMGFTTPLWYARMAIEGRGPFAEPLPLSVLAVFPHDDRLAFAVRRETGLRSLHEVREQKYPLRLSTPSREMNHPAGWVVEAVLERYGITLDDIESWGGKILRDRPRSQNSPSAVPVDPSFDAVFDEAIMTRRWHKITTQYDMRFLPLDRDILDGLVEYGMDAGTIAADRLQGVHVDVPAVDFTGWALICRTDMNEELGYLTAAAIHERHEQISARFSDRFDGMTAPIDMHTIARTELPVHAGARTYYREHGFLE</sequence>
<dbReference type="AlphaFoldDB" id="A0A839E6U6"/>
<dbReference type="Proteomes" id="UP000585905">
    <property type="component" value="Unassembled WGS sequence"/>
</dbReference>
<keyword evidence="2" id="KW-1185">Reference proteome</keyword>
<comment type="caution">
    <text evidence="1">The sequence shown here is derived from an EMBL/GenBank/DDBJ whole genome shotgun (WGS) entry which is preliminary data.</text>
</comment>
<dbReference type="InterPro" id="IPR011852">
    <property type="entry name" value="TRAP_TAXI"/>
</dbReference>
<evidence type="ECO:0000313" key="1">
    <source>
        <dbReference type="EMBL" id="MBA8847510.1"/>
    </source>
</evidence>
<dbReference type="Gene3D" id="3.40.190.10">
    <property type="entry name" value="Periplasmic binding protein-like II"/>
    <property type="match status" value="2"/>
</dbReference>
<evidence type="ECO:0000313" key="2">
    <source>
        <dbReference type="Proteomes" id="UP000585905"/>
    </source>
</evidence>
<protein>
    <recommendedName>
        <fullName evidence="3">TRAP transporter solute receptor, TAXI family</fullName>
    </recommendedName>
</protein>
<dbReference type="RefSeq" id="WP_182490340.1">
    <property type="nucleotide sequence ID" value="NZ_BAAAOV010000010.1"/>
</dbReference>
<dbReference type="EMBL" id="JACGWX010000002">
    <property type="protein sequence ID" value="MBA8847510.1"/>
    <property type="molecule type" value="Genomic_DNA"/>
</dbReference>